<dbReference type="EMBL" id="CDMY01000347">
    <property type="protein sequence ID" value="CEM04097.1"/>
    <property type="molecule type" value="Genomic_DNA"/>
</dbReference>
<feature type="transmembrane region" description="Helical" evidence="7">
    <location>
        <begin position="169"/>
        <end position="187"/>
    </location>
</feature>
<dbReference type="STRING" id="1169540.A0A0G4EZ94"/>
<evidence type="ECO:0000256" key="6">
    <source>
        <dbReference type="SAM" id="MobiDB-lite"/>
    </source>
</evidence>
<feature type="transmembrane region" description="Helical" evidence="7">
    <location>
        <begin position="38"/>
        <end position="55"/>
    </location>
</feature>
<dbReference type="SMART" id="SM00724">
    <property type="entry name" value="TLC"/>
    <property type="match status" value="1"/>
</dbReference>
<dbReference type="GO" id="GO:0016020">
    <property type="term" value="C:membrane"/>
    <property type="evidence" value="ECO:0007669"/>
    <property type="project" value="UniProtKB-SubCell"/>
</dbReference>
<evidence type="ECO:0000256" key="3">
    <source>
        <dbReference type="ARBA" id="ARBA00022989"/>
    </source>
</evidence>
<keyword evidence="3 7" id="KW-1133">Transmembrane helix</keyword>
<dbReference type="InParanoid" id="A0A0G4EZ94"/>
<dbReference type="InterPro" id="IPR016439">
    <property type="entry name" value="Lag1/Lac1-like"/>
</dbReference>
<dbReference type="AlphaFoldDB" id="A0A0G4EZ94"/>
<feature type="transmembrane region" description="Helical" evidence="7">
    <location>
        <begin position="92"/>
        <end position="120"/>
    </location>
</feature>
<organism evidence="9 10">
    <name type="scientific">Vitrella brassicaformis (strain CCMP3155)</name>
    <dbReference type="NCBI Taxonomy" id="1169540"/>
    <lineage>
        <taxon>Eukaryota</taxon>
        <taxon>Sar</taxon>
        <taxon>Alveolata</taxon>
        <taxon>Colpodellida</taxon>
        <taxon>Vitrellaceae</taxon>
        <taxon>Vitrella</taxon>
    </lineage>
</organism>
<dbReference type="GO" id="GO:0046513">
    <property type="term" value="P:ceramide biosynthetic process"/>
    <property type="evidence" value="ECO:0007669"/>
    <property type="project" value="InterPro"/>
</dbReference>
<dbReference type="FunCoup" id="A0A0G4EZ94">
    <property type="interactions" value="85"/>
</dbReference>
<name>A0A0G4EZ94_VITBC</name>
<feature type="compositionally biased region" description="Acidic residues" evidence="6">
    <location>
        <begin position="330"/>
        <end position="339"/>
    </location>
</feature>
<dbReference type="PANTHER" id="PTHR12560:SF0">
    <property type="entry name" value="LD18904P"/>
    <property type="match status" value="1"/>
</dbReference>
<feature type="domain" description="TLC" evidence="8">
    <location>
        <begin position="97"/>
        <end position="302"/>
    </location>
</feature>
<dbReference type="OMA" id="KWKENFW"/>
<evidence type="ECO:0000313" key="10">
    <source>
        <dbReference type="Proteomes" id="UP000041254"/>
    </source>
</evidence>
<evidence type="ECO:0000313" key="9">
    <source>
        <dbReference type="EMBL" id="CEM04097.1"/>
    </source>
</evidence>
<evidence type="ECO:0000256" key="4">
    <source>
        <dbReference type="ARBA" id="ARBA00023136"/>
    </source>
</evidence>
<proteinExistence type="predicted"/>
<dbReference type="VEuPathDB" id="CryptoDB:Vbra_8530"/>
<dbReference type="InterPro" id="IPR006634">
    <property type="entry name" value="TLC-dom"/>
</dbReference>
<keyword evidence="4 5" id="KW-0472">Membrane</keyword>
<feature type="transmembrane region" description="Helical" evidence="7">
    <location>
        <begin position="273"/>
        <end position="293"/>
    </location>
</feature>
<feature type="region of interest" description="Disordered" evidence="6">
    <location>
        <begin position="311"/>
        <end position="339"/>
    </location>
</feature>
<dbReference type="Pfam" id="PF03798">
    <property type="entry name" value="TRAM_LAG1_CLN8"/>
    <property type="match status" value="1"/>
</dbReference>
<evidence type="ECO:0000256" key="1">
    <source>
        <dbReference type="ARBA" id="ARBA00004141"/>
    </source>
</evidence>
<keyword evidence="10" id="KW-1185">Reference proteome</keyword>
<feature type="transmembrane region" description="Helical" evidence="7">
    <location>
        <begin position="140"/>
        <end position="162"/>
    </location>
</feature>
<dbReference type="PhylomeDB" id="A0A0G4EZ94"/>
<evidence type="ECO:0000256" key="7">
    <source>
        <dbReference type="SAM" id="Phobius"/>
    </source>
</evidence>
<dbReference type="PROSITE" id="PS50922">
    <property type="entry name" value="TLC"/>
    <property type="match status" value="1"/>
</dbReference>
<evidence type="ECO:0000259" key="8">
    <source>
        <dbReference type="PROSITE" id="PS50922"/>
    </source>
</evidence>
<dbReference type="Proteomes" id="UP000041254">
    <property type="component" value="Unassembled WGS sequence"/>
</dbReference>
<keyword evidence="2 5" id="KW-0812">Transmembrane</keyword>
<comment type="subcellular location">
    <subcellularLocation>
        <location evidence="1">Membrane</location>
        <topology evidence="1">Multi-pass membrane protein</topology>
    </subcellularLocation>
</comment>
<dbReference type="OrthoDB" id="445374at2759"/>
<feature type="transmembrane region" description="Helical" evidence="7">
    <location>
        <begin position="231"/>
        <end position="253"/>
    </location>
</feature>
<accession>A0A0G4EZ94</accession>
<evidence type="ECO:0000256" key="2">
    <source>
        <dbReference type="ARBA" id="ARBA00022692"/>
    </source>
</evidence>
<protein>
    <recommendedName>
        <fullName evidence="8">TLC domain-containing protein</fullName>
    </recommendedName>
</protein>
<evidence type="ECO:0000256" key="5">
    <source>
        <dbReference type="PROSITE-ProRule" id="PRU00205"/>
    </source>
</evidence>
<sequence length="339" mass="39114">MLDGPDPLSSVHRFLKSFVLPCELRRYFANPVLRATDMLHLLVWMVVLLVVRLFVCGAHNKHTGRWPSLLGYVSGKMAKPGKRLKFQENAWYCLWHLTSSVWTAALLCVYCSDWAGKVLFEFKTEEYWRGLLTDEMTMPLAIKALYIGEMAFWSSSGIFLFLETKRKDFYEMLVHHIATVVLIGISYTCNYWRVGMVVLLLHDPVDVLLYSAKSCIYSVWPSVLSDTLFGLFALSFLVLRLVWFPVVCVVAPMKYWEWQPHCHWRYEEAAGSTLLPFMLSLLTILHIFWFILISKMIVKVIVNKGVEKEGDIRSEDGSDADDETTRNGEDDTDVIDKED</sequence>
<gene>
    <name evidence="9" type="ORF">Vbra_8530</name>
</gene>
<dbReference type="PANTHER" id="PTHR12560">
    <property type="entry name" value="LONGEVITY ASSURANCE FACTOR 1 LAG1"/>
    <property type="match status" value="1"/>
</dbReference>
<dbReference type="GO" id="GO:0050291">
    <property type="term" value="F:sphingosine N-acyltransferase activity"/>
    <property type="evidence" value="ECO:0007669"/>
    <property type="project" value="InterPro"/>
</dbReference>
<reference evidence="9 10" key="1">
    <citation type="submission" date="2014-11" db="EMBL/GenBank/DDBJ databases">
        <authorList>
            <person name="Zhu J."/>
            <person name="Qi W."/>
            <person name="Song R."/>
        </authorList>
    </citation>
    <scope>NUCLEOTIDE SEQUENCE [LARGE SCALE GENOMIC DNA]</scope>
</reference>